<gene>
    <name evidence="1" type="ORF">SAMN05216404_103303</name>
</gene>
<proteinExistence type="predicted"/>
<dbReference type="AlphaFoldDB" id="A0A1H8FFW7"/>
<dbReference type="Proteomes" id="UP000183898">
    <property type="component" value="Unassembled WGS sequence"/>
</dbReference>
<accession>A0A1H8FFW7</accession>
<evidence type="ECO:0000313" key="1">
    <source>
        <dbReference type="EMBL" id="SEN29958.1"/>
    </source>
</evidence>
<dbReference type="EMBL" id="FOCT01000003">
    <property type="protein sequence ID" value="SEN29958.1"/>
    <property type="molecule type" value="Genomic_DNA"/>
</dbReference>
<organism evidence="1 2">
    <name type="scientific">Nitrosospira multiformis</name>
    <dbReference type="NCBI Taxonomy" id="1231"/>
    <lineage>
        <taxon>Bacteria</taxon>
        <taxon>Pseudomonadati</taxon>
        <taxon>Pseudomonadota</taxon>
        <taxon>Betaproteobacteria</taxon>
        <taxon>Nitrosomonadales</taxon>
        <taxon>Nitrosomonadaceae</taxon>
        <taxon>Nitrosospira</taxon>
    </lineage>
</organism>
<reference evidence="1 2" key="1">
    <citation type="submission" date="2016-10" db="EMBL/GenBank/DDBJ databases">
        <authorList>
            <person name="de Groot N.N."/>
        </authorList>
    </citation>
    <scope>NUCLEOTIDE SEQUENCE [LARGE SCALE GENOMIC DNA]</scope>
    <source>
        <strain evidence="1 2">Nl18</strain>
    </source>
</reference>
<dbReference type="RefSeq" id="WP_074745073.1">
    <property type="nucleotide sequence ID" value="NZ_FOCT01000003.1"/>
</dbReference>
<sequence>MSREYIKAVMEKVPDLTNFGIGIYGRGKGMSSTEYKKKFLEERKNLLDNVEMFVMVCNWLMSKQKIKTINQKHSSYGLKHIAQQQIGEYVTNGVFIAATVHCGFIYKRIPDSPNVKIGIGERSLKSVELL</sequence>
<evidence type="ECO:0000313" key="2">
    <source>
        <dbReference type="Proteomes" id="UP000183898"/>
    </source>
</evidence>
<protein>
    <submittedName>
        <fullName evidence="1">Uncharacterized protein</fullName>
    </submittedName>
</protein>
<name>A0A1H8FFW7_9PROT</name>